<feature type="domain" description="HipA N-terminal subdomain 1" evidence="6">
    <location>
        <begin position="7"/>
        <end position="104"/>
    </location>
</feature>
<comment type="similarity">
    <text evidence="1">Belongs to the HipA Ser/Thr kinase family.</text>
</comment>
<feature type="compositionally biased region" description="Low complexity" evidence="4">
    <location>
        <begin position="427"/>
        <end position="438"/>
    </location>
</feature>
<gene>
    <name evidence="7" type="ORF">APY04_2534</name>
</gene>
<dbReference type="Pfam" id="PF07804">
    <property type="entry name" value="HipA_C"/>
    <property type="match status" value="1"/>
</dbReference>
<dbReference type="InterPro" id="IPR052028">
    <property type="entry name" value="HipA_Ser/Thr_kinase"/>
</dbReference>
<dbReference type="GO" id="GO:0005829">
    <property type="term" value="C:cytosol"/>
    <property type="evidence" value="ECO:0007669"/>
    <property type="project" value="TreeGrafter"/>
</dbReference>
<keyword evidence="3" id="KW-0418">Kinase</keyword>
<keyword evidence="2" id="KW-0808">Transferase</keyword>
<dbReference type="EMBL" id="LMTR01000073">
    <property type="protein sequence ID" value="KWT66338.1"/>
    <property type="molecule type" value="Genomic_DNA"/>
</dbReference>
<dbReference type="RefSeq" id="WP_083509748.1">
    <property type="nucleotide sequence ID" value="NZ_LMTR01000073.1"/>
</dbReference>
<dbReference type="GO" id="GO:0004674">
    <property type="term" value="F:protein serine/threonine kinase activity"/>
    <property type="evidence" value="ECO:0007669"/>
    <property type="project" value="TreeGrafter"/>
</dbReference>
<dbReference type="NCBIfam" id="TIGR03071">
    <property type="entry name" value="couple_hipA"/>
    <property type="match status" value="1"/>
</dbReference>
<evidence type="ECO:0000256" key="1">
    <source>
        <dbReference type="ARBA" id="ARBA00010164"/>
    </source>
</evidence>
<dbReference type="AlphaFoldDB" id="A0A109BCM2"/>
<dbReference type="Gene3D" id="1.10.1070.20">
    <property type="match status" value="1"/>
</dbReference>
<evidence type="ECO:0000259" key="6">
    <source>
        <dbReference type="Pfam" id="PF13657"/>
    </source>
</evidence>
<evidence type="ECO:0000259" key="5">
    <source>
        <dbReference type="Pfam" id="PF07804"/>
    </source>
</evidence>
<keyword evidence="8" id="KW-1185">Reference proteome</keyword>
<dbReference type="PANTHER" id="PTHR37419:SF1">
    <property type="entry name" value="SERINE_THREONINE-PROTEIN KINASE TOXIN HIPA"/>
    <property type="match status" value="1"/>
</dbReference>
<dbReference type="InterPro" id="IPR017508">
    <property type="entry name" value="HipA_N1"/>
</dbReference>
<reference evidence="7 8" key="1">
    <citation type="submission" date="2015-10" db="EMBL/GenBank/DDBJ databases">
        <title>Transcriptomic analysis of a linuron degrading triple-species bacterial consortium.</title>
        <authorList>
            <person name="Albers P."/>
        </authorList>
    </citation>
    <scope>NUCLEOTIDE SEQUENCE [LARGE SCALE GENOMIC DNA]</scope>
    <source>
        <strain evidence="7 8">WDL6</strain>
    </source>
</reference>
<dbReference type="CDD" id="cd17793">
    <property type="entry name" value="HipA"/>
    <property type="match status" value="1"/>
</dbReference>
<dbReference type="Proteomes" id="UP000059074">
    <property type="component" value="Unassembled WGS sequence"/>
</dbReference>
<dbReference type="InterPro" id="IPR012893">
    <property type="entry name" value="HipA-like_C"/>
</dbReference>
<evidence type="ECO:0000256" key="4">
    <source>
        <dbReference type="SAM" id="MobiDB-lite"/>
    </source>
</evidence>
<sequence>MASVHELNVFYESRVVGTISVYADGPSFSYAPEWLTTRGAFPVSLLMPLTPRPVPPRRFLPWAANLLPESSQLRAIGLQLGAAPEDVIGILAELGRDTAGALSIGQPGTRSTHDWKPIGSEAELEKILDELPSKPFLVGEDGVSMSLAGVQTKIGVAIDAEGRICIPINGAPSTWIMKPDAERLYGGVQNEALCLALAKRLGLNAPEITTGTAGRRTYLLVKRYDRVEQQGRWRRLHQEDFCQALGKPPSAKYESNQTGIPGPTLAEMFATTRNAMQAPDIINLLDYVIFNVLACNTDAHAKNYSMMISGRGFKLAPIYDVMCALAWDHVTRNMAQKIAGKNRGEHLKRRHWQRFAADVGLNAPRLLARVEALARGALAETRNAAADVAVMPAGAHPLMTQVTEAIEGRARALLHGLADGTGAEPEAAAVKPKSAPASRAKKKAAPKKKTTTAKPRRASKVKTARA</sequence>
<accession>A0A109BCM2</accession>
<name>A0A109BCM2_HYPSL</name>
<evidence type="ECO:0000313" key="7">
    <source>
        <dbReference type="EMBL" id="KWT66338.1"/>
    </source>
</evidence>
<protein>
    <submittedName>
        <fullName evidence="7">HipA protein</fullName>
    </submittedName>
</protein>
<evidence type="ECO:0000256" key="3">
    <source>
        <dbReference type="ARBA" id="ARBA00022777"/>
    </source>
</evidence>
<feature type="domain" description="HipA-like C-terminal" evidence="5">
    <location>
        <begin position="145"/>
        <end position="377"/>
    </location>
</feature>
<organism evidence="7 8">
    <name type="scientific">Hyphomicrobium sulfonivorans</name>
    <dbReference type="NCBI Taxonomy" id="121290"/>
    <lineage>
        <taxon>Bacteria</taxon>
        <taxon>Pseudomonadati</taxon>
        <taxon>Pseudomonadota</taxon>
        <taxon>Alphaproteobacteria</taxon>
        <taxon>Hyphomicrobiales</taxon>
        <taxon>Hyphomicrobiaceae</taxon>
        <taxon>Hyphomicrobium</taxon>
    </lineage>
</organism>
<evidence type="ECO:0000256" key="2">
    <source>
        <dbReference type="ARBA" id="ARBA00022679"/>
    </source>
</evidence>
<feature type="region of interest" description="Disordered" evidence="4">
    <location>
        <begin position="422"/>
        <end position="466"/>
    </location>
</feature>
<dbReference type="PANTHER" id="PTHR37419">
    <property type="entry name" value="SERINE/THREONINE-PROTEIN KINASE TOXIN HIPA"/>
    <property type="match status" value="1"/>
</dbReference>
<proteinExistence type="inferred from homology"/>
<dbReference type="Pfam" id="PF13657">
    <property type="entry name" value="Couple_hipA"/>
    <property type="match status" value="1"/>
</dbReference>
<evidence type="ECO:0000313" key="8">
    <source>
        <dbReference type="Proteomes" id="UP000059074"/>
    </source>
</evidence>
<feature type="compositionally biased region" description="Basic residues" evidence="4">
    <location>
        <begin position="439"/>
        <end position="466"/>
    </location>
</feature>
<dbReference type="STRING" id="121290.APY04_2534"/>
<comment type="caution">
    <text evidence="7">The sequence shown here is derived from an EMBL/GenBank/DDBJ whole genome shotgun (WGS) entry which is preliminary data.</text>
</comment>
<dbReference type="OrthoDB" id="9805913at2"/>
<dbReference type="PATRIC" id="fig|121290.4.peg.437"/>